<accession>A0A0M2USX0</accession>
<keyword evidence="2" id="KW-1003">Cell membrane</keyword>
<comment type="subcellular location">
    <subcellularLocation>
        <location evidence="1">Membrane</location>
        <topology evidence="1">Multi-pass membrane protein</topology>
    </subcellularLocation>
</comment>
<dbReference type="Pfam" id="PF02361">
    <property type="entry name" value="CbiQ"/>
    <property type="match status" value="1"/>
</dbReference>
<feature type="transmembrane region" description="Helical" evidence="6">
    <location>
        <begin position="100"/>
        <end position="120"/>
    </location>
</feature>
<keyword evidence="8" id="KW-1185">Reference proteome</keyword>
<dbReference type="InterPro" id="IPR003339">
    <property type="entry name" value="ABC/ECF_trnsptr_transmembrane"/>
</dbReference>
<protein>
    <submittedName>
        <fullName evidence="7">Cobalt ABC transporter permease component</fullName>
    </submittedName>
</protein>
<evidence type="ECO:0000313" key="7">
    <source>
        <dbReference type="EMBL" id="KKO18705.1"/>
    </source>
</evidence>
<dbReference type="InterPro" id="IPR051611">
    <property type="entry name" value="ECF_transporter_component"/>
</dbReference>
<dbReference type="GO" id="GO:0005886">
    <property type="term" value="C:plasma membrane"/>
    <property type="evidence" value="ECO:0007669"/>
    <property type="project" value="UniProtKB-ARBA"/>
</dbReference>
<sequence length="189" mass="22043">MAGMLEKLDPRSKIISFLAMFCCIILTPITRFRDFGLYFLILLAIVFLARITPGQILKRISLLIPWVVVIAMIVPFIKTGFVCLSMHIGYWKVEITDKGVWTFLSIAVKSSLSSLLLIIISLTTTLSDFLKGLELLHFPRLLIRLLYFVYCCLFLFLYKTRHLLQDKYLRFFGARCRQRFALSDLWPEY</sequence>
<feature type="transmembrane region" description="Helical" evidence="6">
    <location>
        <begin position="63"/>
        <end position="88"/>
    </location>
</feature>
<keyword evidence="5 6" id="KW-0472">Membrane</keyword>
<proteinExistence type="predicted"/>
<dbReference type="PANTHER" id="PTHR34857">
    <property type="entry name" value="SLL0384 PROTEIN"/>
    <property type="match status" value="1"/>
</dbReference>
<evidence type="ECO:0000256" key="2">
    <source>
        <dbReference type="ARBA" id="ARBA00022475"/>
    </source>
</evidence>
<feature type="transmembrane region" description="Helical" evidence="6">
    <location>
        <begin position="35"/>
        <end position="51"/>
    </location>
</feature>
<evidence type="ECO:0000256" key="5">
    <source>
        <dbReference type="ARBA" id="ARBA00023136"/>
    </source>
</evidence>
<keyword evidence="3 6" id="KW-0812">Transmembrane</keyword>
<gene>
    <name evidence="7" type="ORF">BROFUL_02584</name>
</gene>
<evidence type="ECO:0000256" key="6">
    <source>
        <dbReference type="SAM" id="Phobius"/>
    </source>
</evidence>
<reference evidence="7 8" key="1">
    <citation type="journal article" date="2013" name="BMC Microbiol.">
        <title>Identification of the type II cytochrome c maturation pathway in anammox bacteria by comparative genomics.</title>
        <authorList>
            <person name="Ferousi C."/>
            <person name="Speth D.R."/>
            <person name="Reimann J."/>
            <person name="Op den Camp H.J."/>
            <person name="Allen J.W."/>
            <person name="Keltjens J.T."/>
            <person name="Jetten M.S."/>
        </authorList>
    </citation>
    <scope>NUCLEOTIDE SEQUENCE [LARGE SCALE GENOMIC DNA]</scope>
    <source>
        <strain evidence="7">RU1</strain>
    </source>
</reference>
<evidence type="ECO:0000256" key="4">
    <source>
        <dbReference type="ARBA" id="ARBA00022989"/>
    </source>
</evidence>
<evidence type="ECO:0000313" key="8">
    <source>
        <dbReference type="Proteomes" id="UP000034954"/>
    </source>
</evidence>
<dbReference type="AlphaFoldDB" id="A0A0M2USX0"/>
<keyword evidence="4 6" id="KW-1133">Transmembrane helix</keyword>
<dbReference type="PANTHER" id="PTHR34857:SF2">
    <property type="entry name" value="SLL0384 PROTEIN"/>
    <property type="match status" value="1"/>
</dbReference>
<evidence type="ECO:0000256" key="1">
    <source>
        <dbReference type="ARBA" id="ARBA00004141"/>
    </source>
</evidence>
<organism evidence="7 8">
    <name type="scientific">Candidatus Brocadia fulgida</name>
    <dbReference type="NCBI Taxonomy" id="380242"/>
    <lineage>
        <taxon>Bacteria</taxon>
        <taxon>Pseudomonadati</taxon>
        <taxon>Planctomycetota</taxon>
        <taxon>Candidatus Brocadiia</taxon>
        <taxon>Candidatus Brocadiales</taxon>
        <taxon>Candidatus Brocadiaceae</taxon>
        <taxon>Candidatus Brocadia</taxon>
    </lineage>
</organism>
<evidence type="ECO:0000256" key="3">
    <source>
        <dbReference type="ARBA" id="ARBA00022692"/>
    </source>
</evidence>
<comment type="caution">
    <text evidence="7">The sequence shown here is derived from an EMBL/GenBank/DDBJ whole genome shotgun (WGS) entry which is preliminary data.</text>
</comment>
<dbReference type="EMBL" id="LAQJ01000239">
    <property type="protein sequence ID" value="KKO18705.1"/>
    <property type="molecule type" value="Genomic_DNA"/>
</dbReference>
<dbReference type="Proteomes" id="UP000034954">
    <property type="component" value="Unassembled WGS sequence"/>
</dbReference>
<feature type="transmembrane region" description="Helical" evidence="6">
    <location>
        <begin position="141"/>
        <end position="158"/>
    </location>
</feature>
<name>A0A0M2USX0_9BACT</name>
<feature type="transmembrane region" description="Helical" evidence="6">
    <location>
        <begin position="12"/>
        <end position="29"/>
    </location>
</feature>